<dbReference type="Pfam" id="PF07364">
    <property type="entry name" value="DUF1485"/>
    <property type="match status" value="1"/>
</dbReference>
<evidence type="ECO:0000256" key="1">
    <source>
        <dbReference type="SAM" id="SignalP"/>
    </source>
</evidence>
<dbReference type="Pfam" id="PF07171">
    <property type="entry name" value="MlrC_C"/>
    <property type="match status" value="1"/>
</dbReference>
<proteinExistence type="predicted"/>
<dbReference type="EMBL" id="LUTU01000005">
    <property type="protein sequence ID" value="OAJ68534.1"/>
    <property type="molecule type" value="Genomic_DNA"/>
</dbReference>
<evidence type="ECO:0000259" key="3">
    <source>
        <dbReference type="Pfam" id="PF07364"/>
    </source>
</evidence>
<dbReference type="InterPro" id="IPR010799">
    <property type="entry name" value="MlrC_C"/>
</dbReference>
<keyword evidence="1" id="KW-0732">Signal</keyword>
<feature type="domain" description="Microcystin LR degradation protein MlrC C-terminal" evidence="2">
    <location>
        <begin position="326"/>
        <end position="490"/>
    </location>
</feature>
<feature type="domain" description="Microcystin LR degradation protein MlrC N-terminal" evidence="3">
    <location>
        <begin position="39"/>
        <end position="317"/>
    </location>
</feature>
<dbReference type="PATRIC" id="fig|38307.3.peg.1278"/>
<reference evidence="4 5" key="1">
    <citation type="submission" date="2016-03" db="EMBL/GenBank/DDBJ databases">
        <title>Draft genome sequence of Gluconobacter cerinus strain CECT 9110.</title>
        <authorList>
            <person name="Sainz F."/>
            <person name="Mas A."/>
            <person name="Torija M.J."/>
        </authorList>
    </citation>
    <scope>NUCLEOTIDE SEQUENCE [LARGE SCALE GENOMIC DNA]</scope>
    <source>
        <strain evidence="4 5">CECT 9110</strain>
    </source>
</reference>
<comment type="caution">
    <text evidence="4">The sequence shown here is derived from an EMBL/GenBank/DDBJ whole genome shotgun (WGS) entry which is preliminary data.</text>
</comment>
<dbReference type="AlphaFoldDB" id="A0A1B6VMV1"/>
<feature type="chain" id="PRO_5008590171" evidence="1">
    <location>
        <begin position="24"/>
        <end position="519"/>
    </location>
</feature>
<dbReference type="Proteomes" id="UP000077786">
    <property type="component" value="Unassembled WGS sequence"/>
</dbReference>
<organism evidence="4 5">
    <name type="scientific">Gluconobacter cerinus</name>
    <dbReference type="NCBI Taxonomy" id="38307"/>
    <lineage>
        <taxon>Bacteria</taxon>
        <taxon>Pseudomonadati</taxon>
        <taxon>Pseudomonadota</taxon>
        <taxon>Alphaproteobacteria</taxon>
        <taxon>Acetobacterales</taxon>
        <taxon>Acetobacteraceae</taxon>
        <taxon>Gluconobacter</taxon>
    </lineage>
</organism>
<accession>A0A1B6VMV1</accession>
<feature type="signal peptide" evidence="1">
    <location>
        <begin position="1"/>
        <end position="23"/>
    </location>
</feature>
<evidence type="ECO:0000313" key="4">
    <source>
        <dbReference type="EMBL" id="OAJ68534.1"/>
    </source>
</evidence>
<protein>
    <submittedName>
        <fullName evidence="4">Microcystin degradation protein MlrC</fullName>
    </submittedName>
</protein>
<dbReference type="InterPro" id="IPR015995">
    <property type="entry name" value="MlrC_N"/>
</dbReference>
<sequence>MRRRLILKMLPAGLLALRGQVCAQDRGTGLIPAFKGTPRIAVGGIASECSTYSRIRSRMPEFTTLRGDEIFGAPLSQPLHRYDFDLLPTLEASAPPGGPVERKTYEALKAEYLERLRKLLPLDGVYLAMHGALSVEGMDDAEGDWYAATRSVVGPDCLLSAYYDLHGNLSQRSVDTLDALTAYRTAPHVDRIENVMRATDMLTHCLRYGLRPGIVWASIPALLPGEQSSTEWEPGRRLWADLAEYNRLPGILDVSQLVGYVWADEPRSAASVVVTGTNVAEQKRIATELAQRYWDARHDFHFGTPTGTIDECLSRAMASKTHPVVISDSGDNPGGGGNSDQTFFLQALLRAGAKNVLLGGMTDRPATDACYKAGVGAVLPLSIGATLDPVMCKPVHVRATVKHLTPVSHPDEGEAVIEFNGITATLSARRRLYHSAEAFRDIGLEPTNFSIVVLKCGYLNPTMKPLANPALMALSPGAINQDIVNIGNHRRKPTWPWVPDLTYTPKPYVSARIHRSSGG</sequence>
<gene>
    <name evidence="4" type="ORF">A0123_01242</name>
</gene>
<evidence type="ECO:0000313" key="5">
    <source>
        <dbReference type="Proteomes" id="UP000077786"/>
    </source>
</evidence>
<evidence type="ECO:0000259" key="2">
    <source>
        <dbReference type="Pfam" id="PF07171"/>
    </source>
</evidence>
<name>A0A1B6VMV1_9PROT</name>